<gene>
    <name evidence="1" type="ORF">NPD5_4134</name>
</gene>
<dbReference type="AlphaFoldDB" id="A0A1L3NID6"/>
<proteinExistence type="predicted"/>
<dbReference type="Proteomes" id="UP000182204">
    <property type="component" value="Chromosome"/>
</dbReference>
<organism evidence="1 2">
    <name type="scientific">Clostridium sporogenes</name>
    <dbReference type="NCBI Taxonomy" id="1509"/>
    <lineage>
        <taxon>Bacteria</taxon>
        <taxon>Bacillati</taxon>
        <taxon>Bacillota</taxon>
        <taxon>Clostridia</taxon>
        <taxon>Eubacteriales</taxon>
        <taxon>Clostridiaceae</taxon>
        <taxon>Clostridium</taxon>
    </lineage>
</organism>
<reference evidence="1 2" key="1">
    <citation type="submission" date="2015-11" db="EMBL/GenBank/DDBJ databases">
        <authorList>
            <person name="Hill K.K."/>
            <person name="Shirey T.B."/>
            <person name="Raphael B."/>
            <person name="Daligault H.E."/>
            <person name="Davenport K.W."/>
            <person name="Bruce D.C."/>
            <person name="Foley B.T."/>
            <person name="Johnson S.L."/>
        </authorList>
    </citation>
    <scope>NUCLEOTIDE SEQUENCE [LARGE SCALE GENOMIC DNA]</scope>
    <source>
        <strain evidence="1 2">CDC_1632</strain>
    </source>
</reference>
<evidence type="ECO:0008006" key="3">
    <source>
        <dbReference type="Google" id="ProtNLM"/>
    </source>
</evidence>
<accession>A0A1L3NID6</accession>
<name>A0A1L3NID6_CLOSG</name>
<dbReference type="EMBL" id="CP013243">
    <property type="protein sequence ID" value="APH15874.1"/>
    <property type="molecule type" value="Genomic_DNA"/>
</dbReference>
<evidence type="ECO:0000313" key="2">
    <source>
        <dbReference type="Proteomes" id="UP000182204"/>
    </source>
</evidence>
<dbReference type="RefSeq" id="WP_072587160.1">
    <property type="nucleotide sequence ID" value="NZ_CP013243.1"/>
</dbReference>
<protein>
    <recommendedName>
        <fullName evidence="3">Apea-like HEPN domain-containing protein</fullName>
    </recommendedName>
</protein>
<evidence type="ECO:0000313" key="1">
    <source>
        <dbReference type="EMBL" id="APH15874.1"/>
    </source>
</evidence>
<sequence length="323" mass="37973">MKFIIPIKNLFIEGFVNLEDIWFLPPYLYDEEELPFDVDDIGNEIVEQAYNILNNCAYEYKENYQKFSIAILEYPFTEEEFKNNVPIKDFYTLEKVCYKVDRALDQIRLSKCNFLNKEMLPGIAGIIGKYQCGIVVNMENNYSREMLGKVYGIYSLPGIGLEVDGYDIECDEVYKKLFRTDRSDPVFLKCRNAITRINEAYYFNNLNTSFVYLMSTLEMLASDNYMQFKKVKTNIVAFIATSKFDYHKKCEKLRGTSEKIRTEIIHNGKSLYDIVDNNSEINKLLGFLVGTIVNYCENVVRLEIYDENELIKERDRRILQFTT</sequence>